<dbReference type="InterPro" id="IPR038726">
    <property type="entry name" value="PDDEXK_AddAB-type"/>
</dbReference>
<evidence type="ECO:0000256" key="1">
    <source>
        <dbReference type="ARBA" id="ARBA00022741"/>
    </source>
</evidence>
<evidence type="ECO:0000256" key="7">
    <source>
        <dbReference type="ARBA" id="ARBA00023204"/>
    </source>
</evidence>
<dbReference type="Gene3D" id="3.90.320.10">
    <property type="match status" value="1"/>
</dbReference>
<dbReference type="AlphaFoldDB" id="A0A1I4H826"/>
<accession>A0A1I4H826</accession>
<dbReference type="RefSeq" id="WP_089860630.1">
    <property type="nucleotide sequence ID" value="NZ_FOTI01000010.1"/>
</dbReference>
<keyword evidence="2" id="KW-0227">DNA damage</keyword>
<dbReference type="OrthoDB" id="306181at2"/>
<feature type="domain" description="PD-(D/E)XK endonuclease-like" evidence="8">
    <location>
        <begin position="11"/>
        <end position="237"/>
    </location>
</feature>
<name>A0A1I4H826_9FIRM</name>
<dbReference type="Proteomes" id="UP000199006">
    <property type="component" value="Unassembled WGS sequence"/>
</dbReference>
<dbReference type="GO" id="GO:0016787">
    <property type="term" value="F:hydrolase activity"/>
    <property type="evidence" value="ECO:0007669"/>
    <property type="project" value="UniProtKB-KW"/>
</dbReference>
<evidence type="ECO:0000256" key="5">
    <source>
        <dbReference type="ARBA" id="ARBA00022840"/>
    </source>
</evidence>
<evidence type="ECO:0000313" key="10">
    <source>
        <dbReference type="Proteomes" id="UP000199006"/>
    </source>
</evidence>
<dbReference type="GO" id="GO:0005524">
    <property type="term" value="F:ATP binding"/>
    <property type="evidence" value="ECO:0007669"/>
    <property type="project" value="UniProtKB-KW"/>
</dbReference>
<dbReference type="Pfam" id="PF12705">
    <property type="entry name" value="PDDEXK_1"/>
    <property type="match status" value="1"/>
</dbReference>
<keyword evidence="1" id="KW-0547">Nucleotide-binding</keyword>
<keyword evidence="4" id="KW-0347">Helicase</keyword>
<reference evidence="9 10" key="1">
    <citation type="submission" date="2016-10" db="EMBL/GenBank/DDBJ databases">
        <authorList>
            <person name="de Groot N.N."/>
        </authorList>
    </citation>
    <scope>NUCLEOTIDE SEQUENCE [LARGE SCALE GENOMIC DNA]</scope>
    <source>
        <strain evidence="9 10">ATCC 51327</strain>
    </source>
</reference>
<evidence type="ECO:0000256" key="4">
    <source>
        <dbReference type="ARBA" id="ARBA00022806"/>
    </source>
</evidence>
<sequence length="265" mass="31961">MAVSELKELYFSQSSLAIFQSCQKKFYYRYLAGLYWPAEWGMNEEIRQDLKLGQQFHLLAQRYYQPTLEETTLVSKQPLQAWLNRLKRFCSAVDIIAAEQELRLREAEFKLLAKYDLLKYDSSQARIIIYDWKTDKKDFKQKDIKSSMQTRFYLYLMVKAGYKYFAQDYKLETMPCLIYWNPRYPGQPVSLKYDKKSFEQDQTFFEELLKEILTSSEFPLTEDINKCRFCEYRPICRGKRSEAIEVFEEDLDLNLDWESVEEFEF</sequence>
<dbReference type="GO" id="GO:0006281">
    <property type="term" value="P:DNA repair"/>
    <property type="evidence" value="ECO:0007669"/>
    <property type="project" value="UniProtKB-KW"/>
</dbReference>
<keyword evidence="3" id="KW-0378">Hydrolase</keyword>
<dbReference type="GO" id="GO:0004386">
    <property type="term" value="F:helicase activity"/>
    <property type="evidence" value="ECO:0007669"/>
    <property type="project" value="UniProtKB-KW"/>
</dbReference>
<keyword evidence="5" id="KW-0067">ATP-binding</keyword>
<keyword evidence="10" id="KW-1185">Reference proteome</keyword>
<evidence type="ECO:0000259" key="8">
    <source>
        <dbReference type="Pfam" id="PF12705"/>
    </source>
</evidence>
<proteinExistence type="predicted"/>
<gene>
    <name evidence="9" type="ORF">SAMN02983006_01006</name>
</gene>
<evidence type="ECO:0000256" key="3">
    <source>
        <dbReference type="ARBA" id="ARBA00022801"/>
    </source>
</evidence>
<dbReference type="STRING" id="29563.SAMN02983006_01006"/>
<organism evidence="9 10">
    <name type="scientific">Halanaerobium salsuginis</name>
    <dbReference type="NCBI Taxonomy" id="29563"/>
    <lineage>
        <taxon>Bacteria</taxon>
        <taxon>Bacillati</taxon>
        <taxon>Bacillota</taxon>
        <taxon>Clostridia</taxon>
        <taxon>Halanaerobiales</taxon>
        <taxon>Halanaerobiaceae</taxon>
        <taxon>Halanaerobium</taxon>
    </lineage>
</organism>
<protein>
    <submittedName>
        <fullName evidence="9">PD-(D/E)XK nuclease superfamily protein</fullName>
    </submittedName>
</protein>
<evidence type="ECO:0000256" key="2">
    <source>
        <dbReference type="ARBA" id="ARBA00022763"/>
    </source>
</evidence>
<dbReference type="PROSITE" id="PS51257">
    <property type="entry name" value="PROKAR_LIPOPROTEIN"/>
    <property type="match status" value="1"/>
</dbReference>
<dbReference type="InterPro" id="IPR011604">
    <property type="entry name" value="PDDEXK-like_dom_sf"/>
</dbReference>
<evidence type="ECO:0000256" key="6">
    <source>
        <dbReference type="ARBA" id="ARBA00023125"/>
    </source>
</evidence>
<keyword evidence="7" id="KW-0234">DNA repair</keyword>
<keyword evidence="6" id="KW-0238">DNA-binding</keyword>
<evidence type="ECO:0000313" key="9">
    <source>
        <dbReference type="EMBL" id="SFL38439.1"/>
    </source>
</evidence>
<dbReference type="EMBL" id="FOTI01000010">
    <property type="protein sequence ID" value="SFL38439.1"/>
    <property type="molecule type" value="Genomic_DNA"/>
</dbReference>
<dbReference type="GO" id="GO:0003677">
    <property type="term" value="F:DNA binding"/>
    <property type="evidence" value="ECO:0007669"/>
    <property type="project" value="UniProtKB-KW"/>
</dbReference>